<dbReference type="InterPro" id="IPR050697">
    <property type="entry name" value="Adenylyl/Guanylyl_Cyclase_3/4"/>
</dbReference>
<dbReference type="PROSITE" id="PS50125">
    <property type="entry name" value="GUANYLATE_CYCLASE_2"/>
    <property type="match status" value="1"/>
</dbReference>
<dbReference type="SUPFAM" id="SSF55073">
    <property type="entry name" value="Nucleotide cyclase"/>
    <property type="match status" value="1"/>
</dbReference>
<dbReference type="Proteomes" id="UP000199771">
    <property type="component" value="Unassembled WGS sequence"/>
</dbReference>
<dbReference type="GO" id="GO:0006171">
    <property type="term" value="P:cAMP biosynthetic process"/>
    <property type="evidence" value="ECO:0007669"/>
    <property type="project" value="TreeGrafter"/>
</dbReference>
<dbReference type="RefSeq" id="WP_091531372.1">
    <property type="nucleotide sequence ID" value="NZ_FOOC01000002.1"/>
</dbReference>
<dbReference type="PANTHER" id="PTHR43081:SF20">
    <property type="entry name" value="TWO-COMPONENT RESPONSE REGULATOR"/>
    <property type="match status" value="1"/>
</dbReference>
<feature type="domain" description="Guanylate cyclase" evidence="2">
    <location>
        <begin position="251"/>
        <end position="379"/>
    </location>
</feature>
<dbReference type="InterPro" id="IPR029787">
    <property type="entry name" value="Nucleotide_cyclase"/>
</dbReference>
<dbReference type="GO" id="GO:0004016">
    <property type="term" value="F:adenylate cyclase activity"/>
    <property type="evidence" value="ECO:0007669"/>
    <property type="project" value="UniProtKB-ARBA"/>
</dbReference>
<keyword evidence="1" id="KW-1133">Transmembrane helix</keyword>
<dbReference type="STRING" id="1076937.SAMN04488120_102196"/>
<feature type="transmembrane region" description="Helical" evidence="1">
    <location>
        <begin position="138"/>
        <end position="160"/>
    </location>
</feature>
<evidence type="ECO:0000259" key="2">
    <source>
        <dbReference type="PROSITE" id="PS50125"/>
    </source>
</evidence>
<evidence type="ECO:0000256" key="1">
    <source>
        <dbReference type="SAM" id="Phobius"/>
    </source>
</evidence>
<dbReference type="InterPro" id="IPR001054">
    <property type="entry name" value="A/G_cyclase"/>
</dbReference>
<accession>A0A1I2HVL2</accession>
<keyword evidence="4" id="KW-1185">Reference proteome</keyword>
<name>A0A1I2HVL2_9GAMM</name>
<feature type="transmembrane region" description="Helical" evidence="1">
    <location>
        <begin position="99"/>
        <end position="118"/>
    </location>
</feature>
<gene>
    <name evidence="3" type="ORF">SAMN04488120_102196</name>
</gene>
<dbReference type="SMART" id="SM00044">
    <property type="entry name" value="CYCc"/>
    <property type="match status" value="1"/>
</dbReference>
<dbReference type="GO" id="GO:0035556">
    <property type="term" value="P:intracellular signal transduction"/>
    <property type="evidence" value="ECO:0007669"/>
    <property type="project" value="InterPro"/>
</dbReference>
<dbReference type="Gene3D" id="3.30.70.1230">
    <property type="entry name" value="Nucleotide cyclase"/>
    <property type="match status" value="1"/>
</dbReference>
<keyword evidence="1" id="KW-0812">Transmembrane</keyword>
<dbReference type="CDD" id="cd07302">
    <property type="entry name" value="CHD"/>
    <property type="match status" value="1"/>
</dbReference>
<dbReference type="AlphaFoldDB" id="A0A1I2HVL2"/>
<proteinExistence type="predicted"/>
<feature type="transmembrane region" description="Helical" evidence="1">
    <location>
        <begin position="172"/>
        <end position="189"/>
    </location>
</feature>
<dbReference type="PANTHER" id="PTHR43081">
    <property type="entry name" value="ADENYLATE CYCLASE, TERMINAL-DIFFERENTIATION SPECIFIC-RELATED"/>
    <property type="match status" value="1"/>
</dbReference>
<feature type="transmembrane region" description="Helical" evidence="1">
    <location>
        <begin position="195"/>
        <end position="213"/>
    </location>
</feature>
<protein>
    <submittedName>
        <fullName evidence="3">Adenylate cyclase, class 3</fullName>
    </submittedName>
</protein>
<reference evidence="3 4" key="1">
    <citation type="submission" date="2016-10" db="EMBL/GenBank/DDBJ databases">
        <authorList>
            <person name="de Groot N.N."/>
        </authorList>
    </citation>
    <scope>NUCLEOTIDE SEQUENCE [LARGE SCALE GENOMIC DNA]</scope>
    <source>
        <strain evidence="3 4">DSM 23609</strain>
    </source>
</reference>
<dbReference type="OrthoDB" id="9806704at2"/>
<evidence type="ECO:0000313" key="4">
    <source>
        <dbReference type="Proteomes" id="UP000199771"/>
    </source>
</evidence>
<sequence length="433" mass="46428">MSTGHEIVAIIALGMGLMFWITDRPSPTSRALALFLGLLGLDVFANATLVHVLAGSGVLPWWARGVGFLDAATFIAGCEWGLRVSRTVSEERGEGRDEGLIRAAQVLSLVYGVLVSLAPELRYHILSLPPQAKVDPRIAVFIVPALLAGSLVLIAGILLLRRRPDRAEQVRIVSALAAVPFLTGALILPTAAAPYAIVIGELMFLFGALRYYMIQGARGMFMAQFLSPQVAELVRTRGLRHAMARKRVEIAVVCCDIRRFTAYAQANTPEQVMRLLRAFYAAVGAAAQEFGGTVKDLAGDGALILIGAPVSFEDRAQRAIGLARRLQERVRPVLKRYSPELGLGVGVASGSVAVGIVGDGGRYEYMAVGPAVNLASRLCDKAADGEIHIDEATLQESGESLPAQRRRRYVKGIDKPVTTYVLRADLTAPAPAP</sequence>
<organism evidence="3 4">
    <name type="scientific">Fontimonas thermophila</name>
    <dbReference type="NCBI Taxonomy" id="1076937"/>
    <lineage>
        <taxon>Bacteria</taxon>
        <taxon>Pseudomonadati</taxon>
        <taxon>Pseudomonadota</taxon>
        <taxon>Gammaproteobacteria</taxon>
        <taxon>Nevskiales</taxon>
        <taxon>Nevskiaceae</taxon>
        <taxon>Fontimonas</taxon>
    </lineage>
</organism>
<evidence type="ECO:0000313" key="3">
    <source>
        <dbReference type="EMBL" id="SFF32776.1"/>
    </source>
</evidence>
<dbReference type="Pfam" id="PF00211">
    <property type="entry name" value="Guanylate_cyc"/>
    <property type="match status" value="1"/>
</dbReference>
<dbReference type="EMBL" id="FOOC01000002">
    <property type="protein sequence ID" value="SFF32776.1"/>
    <property type="molecule type" value="Genomic_DNA"/>
</dbReference>
<feature type="transmembrane region" description="Helical" evidence="1">
    <location>
        <begin position="34"/>
        <end position="55"/>
    </location>
</feature>
<keyword evidence="1" id="KW-0472">Membrane</keyword>
<feature type="transmembrane region" description="Helical" evidence="1">
    <location>
        <begin position="6"/>
        <end position="22"/>
    </location>
</feature>